<comment type="caution">
    <text evidence="1">The sequence shown here is derived from an EMBL/GenBank/DDBJ whole genome shotgun (WGS) entry which is preliminary data.</text>
</comment>
<dbReference type="Proteomes" id="UP000192513">
    <property type="component" value="Unassembled WGS sequence"/>
</dbReference>
<reference evidence="1 2" key="1">
    <citation type="submission" date="2017-02" db="EMBL/GenBank/DDBJ databases">
        <title>The new phylogeny of genus Mycobacterium.</title>
        <authorList>
            <person name="Tortoli E."/>
            <person name="Trovato A."/>
            <person name="Cirillo D.M."/>
        </authorList>
    </citation>
    <scope>NUCLEOTIDE SEQUENCE [LARGE SCALE GENOMIC DNA]</scope>
    <source>
        <strain evidence="1 2">DSM 45000</strain>
    </source>
</reference>
<dbReference type="EMBL" id="MVIE01000022">
    <property type="protein sequence ID" value="ORB38419.1"/>
    <property type="molecule type" value="Genomic_DNA"/>
</dbReference>
<proteinExistence type="predicted"/>
<protein>
    <recommendedName>
        <fullName evidence="3">AttH domain-containing protein</fullName>
    </recommendedName>
</protein>
<dbReference type="RefSeq" id="WP_083173193.1">
    <property type="nucleotide sequence ID" value="NZ_AP022619.1"/>
</dbReference>
<keyword evidence="2" id="KW-1185">Reference proteome</keyword>
<dbReference type="OrthoDB" id="5738727at2"/>
<evidence type="ECO:0000313" key="1">
    <source>
        <dbReference type="EMBL" id="ORB38419.1"/>
    </source>
</evidence>
<evidence type="ECO:0000313" key="2">
    <source>
        <dbReference type="Proteomes" id="UP000192513"/>
    </source>
</evidence>
<accession>A0A1X0I849</accession>
<gene>
    <name evidence="1" type="ORF">BST39_17535</name>
</gene>
<name>A0A1X0I849_9MYCO</name>
<sequence>MTTVQRAAISDVTPEEALSYRDQLGEPHFTGKHLLEDNAFLITGETDDHDVFAVSLTFNVDGEAWGGRPATLRQTNFMALPKSQRYKGIDDNDYIGVRSDPVRPQPLEVIRDGDKVVWTEGDLVTTADVPYWTIKGEHAGVDFDVTMGGLCDASRFLGAFSDLQTNGIAGIEQPLWVEGSVSSGGHTYALQRGIGMHEKVIIGDQWVHGASAMRKSRHYWIWLLDEEFRVFSYIKEATGVTFGHTSIGNEHSHFGEGQIEVTELDYWTDPRTGQSIPSKVSLTMKSDDSVVAVVIEAYGRFMYTYCQAKASISYYGLACRANGTIATPEGVIPITDVRTYVESGIYPTPLPVN</sequence>
<dbReference type="SUPFAM" id="SSF159245">
    <property type="entry name" value="AttH-like"/>
    <property type="match status" value="1"/>
</dbReference>
<evidence type="ECO:0008006" key="3">
    <source>
        <dbReference type="Google" id="ProtNLM"/>
    </source>
</evidence>
<dbReference type="AlphaFoldDB" id="A0A1X0I849"/>
<organism evidence="1 2">
    <name type="scientific">Mycobacterium paraseoulense</name>
    <dbReference type="NCBI Taxonomy" id="590652"/>
    <lineage>
        <taxon>Bacteria</taxon>
        <taxon>Bacillati</taxon>
        <taxon>Actinomycetota</taxon>
        <taxon>Actinomycetes</taxon>
        <taxon>Mycobacteriales</taxon>
        <taxon>Mycobacteriaceae</taxon>
        <taxon>Mycobacterium</taxon>
    </lineage>
</organism>